<evidence type="ECO:0000313" key="3">
    <source>
        <dbReference type="Proteomes" id="UP000722791"/>
    </source>
</evidence>
<feature type="region of interest" description="Disordered" evidence="1">
    <location>
        <begin position="49"/>
        <end position="114"/>
    </location>
</feature>
<organism evidence="2 3">
    <name type="scientific">Volvox reticuliferus</name>
    <dbReference type="NCBI Taxonomy" id="1737510"/>
    <lineage>
        <taxon>Eukaryota</taxon>
        <taxon>Viridiplantae</taxon>
        <taxon>Chlorophyta</taxon>
        <taxon>core chlorophytes</taxon>
        <taxon>Chlorophyceae</taxon>
        <taxon>CS clade</taxon>
        <taxon>Chlamydomonadales</taxon>
        <taxon>Volvocaceae</taxon>
        <taxon>Volvox</taxon>
    </lineage>
</organism>
<proteinExistence type="predicted"/>
<evidence type="ECO:0000256" key="1">
    <source>
        <dbReference type="SAM" id="MobiDB-lite"/>
    </source>
</evidence>
<name>A0A8J4GR66_9CHLO</name>
<protein>
    <submittedName>
        <fullName evidence="2">Uncharacterized protein</fullName>
    </submittedName>
</protein>
<dbReference type="EMBL" id="BNCQ01000043">
    <property type="protein sequence ID" value="GIM12414.1"/>
    <property type="molecule type" value="Genomic_DNA"/>
</dbReference>
<dbReference type="Proteomes" id="UP000722791">
    <property type="component" value="Unassembled WGS sequence"/>
</dbReference>
<sequence>MCGVRDLHPPPLPLAHAYVALTHQSLSRLLSHSALPGLPSVWLYMRHSSTTAEEGPTDTTLTRRPPPRPVVELKGVKGPVQTLPAGKAGSLCRNRGPASTMSERLKSRSLKVPS</sequence>
<accession>A0A8J4GR66</accession>
<gene>
    <name evidence="2" type="ORF">Vretimale_15750</name>
</gene>
<reference evidence="2" key="1">
    <citation type="journal article" date="2021" name="Proc. Natl. Acad. Sci. U.S.A.">
        <title>Three genomes in the algal genus Volvox reveal the fate of a haploid sex-determining region after a transition to homothallism.</title>
        <authorList>
            <person name="Yamamoto K."/>
            <person name="Hamaji T."/>
            <person name="Kawai-Toyooka H."/>
            <person name="Matsuzaki R."/>
            <person name="Takahashi F."/>
            <person name="Nishimura Y."/>
            <person name="Kawachi M."/>
            <person name="Noguchi H."/>
            <person name="Minakuchi Y."/>
            <person name="Umen J.G."/>
            <person name="Toyoda A."/>
            <person name="Nozaki H."/>
        </authorList>
    </citation>
    <scope>NUCLEOTIDE SEQUENCE</scope>
    <source>
        <strain evidence="2">NIES-3785</strain>
    </source>
</reference>
<comment type="caution">
    <text evidence="2">The sequence shown here is derived from an EMBL/GenBank/DDBJ whole genome shotgun (WGS) entry which is preliminary data.</text>
</comment>
<dbReference type="AlphaFoldDB" id="A0A8J4GR66"/>
<evidence type="ECO:0000313" key="2">
    <source>
        <dbReference type="EMBL" id="GIM12414.1"/>
    </source>
</evidence>